<sequence length="366" mass="40357">MILRMLSCILPLSLALLPLALGAQEKTANPSPAYKLTITQKYPDMGTYFAVARDQSLLFFIGNKAGDWDLIRVTDWDTPSPKKEKLRLNGPTHEEIESAFYRQSNFVLTNDGRFAITRVERAAPGMASSFRRNSQAVINVIDLQSYSVVSTLHTADQLLAGGFWRTFEEHSILAEYGASEKAASGNTFSRQSVAQLEVPSMHASIECNYLLHYGEMKQDGHGGWSRTTSNSDMSPGCAEMMDKTNASEPEGIQKFQPVSSAVRGLKFQPQEFSGSPAAWRGCSLVEESAEDKLALFDCGNSHQTWYDSVKMDSRAYFVVDVTTGAALLRVSVNPSKSAVGHLTTHEGKPWLALLADHIDLAFYPIQ</sequence>
<dbReference type="EMBL" id="RSDW01000001">
    <property type="protein sequence ID" value="RSL16659.1"/>
    <property type="molecule type" value="Genomic_DNA"/>
</dbReference>
<protein>
    <submittedName>
        <fullName evidence="2">Uncharacterized protein</fullName>
    </submittedName>
</protein>
<comment type="caution">
    <text evidence="2">The sequence shown here is derived from an EMBL/GenBank/DDBJ whole genome shotgun (WGS) entry which is preliminary data.</text>
</comment>
<dbReference type="AlphaFoldDB" id="A0A3R9WGF7"/>
<evidence type="ECO:0000313" key="3">
    <source>
        <dbReference type="Proteomes" id="UP000269669"/>
    </source>
</evidence>
<dbReference type="RefSeq" id="WP_125485235.1">
    <property type="nucleotide sequence ID" value="NZ_RSDW01000001.1"/>
</dbReference>
<reference evidence="2 3" key="1">
    <citation type="submission" date="2018-12" db="EMBL/GenBank/DDBJ databases">
        <title>Sequencing of bacterial isolates from soil warming experiment in Harvard Forest, Massachusetts, USA.</title>
        <authorList>
            <person name="Deangelis K."/>
        </authorList>
    </citation>
    <scope>NUCLEOTIDE SEQUENCE [LARGE SCALE GENOMIC DNA]</scope>
    <source>
        <strain evidence="2 3">EB153</strain>
    </source>
</reference>
<keyword evidence="3" id="KW-1185">Reference proteome</keyword>
<evidence type="ECO:0000313" key="2">
    <source>
        <dbReference type="EMBL" id="RSL16659.1"/>
    </source>
</evidence>
<dbReference type="OrthoDB" id="9862925at2"/>
<gene>
    <name evidence="2" type="ORF">EDE15_2180</name>
</gene>
<dbReference type="Proteomes" id="UP000269669">
    <property type="component" value="Unassembled WGS sequence"/>
</dbReference>
<feature type="chain" id="PRO_5018559349" evidence="1">
    <location>
        <begin position="24"/>
        <end position="366"/>
    </location>
</feature>
<accession>A0A3R9WGF7</accession>
<name>A0A3R9WGF7_9BACT</name>
<evidence type="ECO:0000256" key="1">
    <source>
        <dbReference type="SAM" id="SignalP"/>
    </source>
</evidence>
<organism evidence="2 3">
    <name type="scientific">Edaphobacter aggregans</name>
    <dbReference type="NCBI Taxonomy" id="570835"/>
    <lineage>
        <taxon>Bacteria</taxon>
        <taxon>Pseudomonadati</taxon>
        <taxon>Acidobacteriota</taxon>
        <taxon>Terriglobia</taxon>
        <taxon>Terriglobales</taxon>
        <taxon>Acidobacteriaceae</taxon>
        <taxon>Edaphobacter</taxon>
    </lineage>
</organism>
<keyword evidence="1" id="KW-0732">Signal</keyword>
<proteinExistence type="predicted"/>
<feature type="signal peptide" evidence="1">
    <location>
        <begin position="1"/>
        <end position="23"/>
    </location>
</feature>